<dbReference type="GO" id="GO:0006913">
    <property type="term" value="P:nucleocytoplasmic transport"/>
    <property type="evidence" value="ECO:0007669"/>
    <property type="project" value="TreeGrafter"/>
</dbReference>
<dbReference type="GO" id="GO:0005634">
    <property type="term" value="C:nucleus"/>
    <property type="evidence" value="ECO:0007669"/>
    <property type="project" value="TreeGrafter"/>
</dbReference>
<keyword evidence="2" id="KW-0433">Leucine-rich repeat</keyword>
<dbReference type="GO" id="GO:0031267">
    <property type="term" value="F:small GTPase binding"/>
    <property type="evidence" value="ECO:0007669"/>
    <property type="project" value="TreeGrafter"/>
</dbReference>
<dbReference type="PANTHER" id="PTHR24113">
    <property type="entry name" value="RAN GTPASE-ACTIVATING PROTEIN 1"/>
    <property type="match status" value="1"/>
</dbReference>
<keyword evidence="1" id="KW-0343">GTPase activation</keyword>
<dbReference type="PROSITE" id="PS51450">
    <property type="entry name" value="LRR"/>
    <property type="match status" value="1"/>
</dbReference>
<evidence type="ECO:0000256" key="1">
    <source>
        <dbReference type="ARBA" id="ARBA00022468"/>
    </source>
</evidence>
<gene>
    <name evidence="4" type="ORF">H257_15603</name>
</gene>
<proteinExistence type="predicted"/>
<organism evidence="4">
    <name type="scientific">Aphanomyces astaci</name>
    <name type="common">Crayfish plague agent</name>
    <dbReference type="NCBI Taxonomy" id="112090"/>
    <lineage>
        <taxon>Eukaryota</taxon>
        <taxon>Sar</taxon>
        <taxon>Stramenopiles</taxon>
        <taxon>Oomycota</taxon>
        <taxon>Saprolegniomycetes</taxon>
        <taxon>Saprolegniales</taxon>
        <taxon>Verrucalvaceae</taxon>
        <taxon>Aphanomyces</taxon>
    </lineage>
</organism>
<dbReference type="SUPFAM" id="SSF52047">
    <property type="entry name" value="RNI-like"/>
    <property type="match status" value="3"/>
</dbReference>
<dbReference type="Gene3D" id="3.80.10.10">
    <property type="entry name" value="Ribonuclease Inhibitor"/>
    <property type="match status" value="4"/>
</dbReference>
<dbReference type="SMART" id="SM00368">
    <property type="entry name" value="LRR_RI"/>
    <property type="match status" value="10"/>
</dbReference>
<sequence length="647" mass="68337">MGSSDNAKPTFHVEAAKKRVKELTKETMVSVPEGTGGSLALSDHQLGDPFSVHVSLAVEWNASLLTVLDVSFNKFADGLARALGDMTTPHLPVLHTVNLSSNNFTDASSDALVRFLNKAPALTHVDLSLNHLGMSCAKHLAAALPPQSLKALVSLDLSSNKLLDDGCDLICHALTSRKNALQSLTLSMNLLTDAAGIGLANMVAASSIRQLVVSGNLIGDYGASAIAFAMDRSTHLDALYLDGNAIGPPGVFAFLNILRSNPGKSYRVLCLDDNPTDQALIDQVSQTRLSHMLHACHPSCPVSGSLDLHGPHLFQQLDAYIDDALCKTTVRLLRSFPQLLDVNLSDNVIADSGALAIGFYLALNPTLTRLNLSGNRITDVGAFGLAKGLLVNSSLTELHVGSNRLGDAGVSSIYATSFDNKKSVLATIHVKGNLHSSEGDTIVHAIVQSKALATQLREATPVVLDLSDLGLRRFGADVLAEHFQGDGCDDALPTSTSTTTSNTNACEVLNLCRNGLGDDGARSIASLFLSNATITKLDLSCNGIGDVGATALAAMLRVNKSLRAVNLRAAYGASSASSCVISEVGMLELSAAMQVNTGIQVLDLRDHCANPRVVTSWVHMLQHNTGLLKFNGGTPAAFLARHDHRRD</sequence>
<dbReference type="PANTHER" id="PTHR24113:SF12">
    <property type="entry name" value="RAN GTPASE-ACTIVATING PROTEIN 1"/>
    <property type="match status" value="1"/>
</dbReference>
<dbReference type="GO" id="GO:0005096">
    <property type="term" value="F:GTPase activator activity"/>
    <property type="evidence" value="ECO:0007669"/>
    <property type="project" value="UniProtKB-KW"/>
</dbReference>
<dbReference type="EMBL" id="KI913185">
    <property type="protein sequence ID" value="ETV68440.1"/>
    <property type="molecule type" value="Genomic_DNA"/>
</dbReference>
<dbReference type="AlphaFoldDB" id="W4FLT5"/>
<dbReference type="GO" id="GO:0048471">
    <property type="term" value="C:perinuclear region of cytoplasm"/>
    <property type="evidence" value="ECO:0007669"/>
    <property type="project" value="TreeGrafter"/>
</dbReference>
<dbReference type="GeneID" id="20817599"/>
<dbReference type="InterPro" id="IPR001611">
    <property type="entry name" value="Leu-rich_rpt"/>
</dbReference>
<dbReference type="STRING" id="112090.W4FLT5"/>
<keyword evidence="3" id="KW-0677">Repeat</keyword>
<protein>
    <submittedName>
        <fullName evidence="4">Uncharacterized protein</fullName>
    </submittedName>
</protein>
<name>W4FLT5_APHAT</name>
<evidence type="ECO:0000256" key="2">
    <source>
        <dbReference type="ARBA" id="ARBA00022614"/>
    </source>
</evidence>
<dbReference type="GO" id="GO:0005829">
    <property type="term" value="C:cytosol"/>
    <property type="evidence" value="ECO:0007669"/>
    <property type="project" value="TreeGrafter"/>
</dbReference>
<dbReference type="Pfam" id="PF13516">
    <property type="entry name" value="LRR_6"/>
    <property type="match status" value="8"/>
</dbReference>
<dbReference type="InterPro" id="IPR027038">
    <property type="entry name" value="RanGap"/>
</dbReference>
<dbReference type="OrthoDB" id="63324at2759"/>
<dbReference type="VEuPathDB" id="FungiDB:H257_15603"/>
<accession>W4FLT5</accession>
<reference evidence="4" key="1">
    <citation type="submission" date="2013-12" db="EMBL/GenBank/DDBJ databases">
        <title>The Genome Sequence of Aphanomyces astaci APO3.</title>
        <authorList>
            <consortium name="The Broad Institute Genomics Platform"/>
            <person name="Russ C."/>
            <person name="Tyler B."/>
            <person name="van West P."/>
            <person name="Dieguez-Uribeondo J."/>
            <person name="Young S.K."/>
            <person name="Zeng Q."/>
            <person name="Gargeya S."/>
            <person name="Fitzgerald M."/>
            <person name="Abouelleil A."/>
            <person name="Alvarado L."/>
            <person name="Chapman S.B."/>
            <person name="Gainer-Dewar J."/>
            <person name="Goldberg J."/>
            <person name="Griggs A."/>
            <person name="Gujja S."/>
            <person name="Hansen M."/>
            <person name="Howarth C."/>
            <person name="Imamovic A."/>
            <person name="Ireland A."/>
            <person name="Larimer J."/>
            <person name="McCowan C."/>
            <person name="Murphy C."/>
            <person name="Pearson M."/>
            <person name="Poon T.W."/>
            <person name="Priest M."/>
            <person name="Roberts A."/>
            <person name="Saif S."/>
            <person name="Shea T."/>
            <person name="Sykes S."/>
            <person name="Wortman J."/>
            <person name="Nusbaum C."/>
            <person name="Birren B."/>
        </authorList>
    </citation>
    <scope>NUCLEOTIDE SEQUENCE [LARGE SCALE GENOMIC DNA]</scope>
    <source>
        <strain evidence="4">APO3</strain>
    </source>
</reference>
<evidence type="ECO:0000256" key="3">
    <source>
        <dbReference type="ARBA" id="ARBA00022737"/>
    </source>
</evidence>
<dbReference type="RefSeq" id="XP_009842066.1">
    <property type="nucleotide sequence ID" value="XM_009843764.1"/>
</dbReference>
<dbReference type="InterPro" id="IPR032675">
    <property type="entry name" value="LRR_dom_sf"/>
</dbReference>
<evidence type="ECO:0000313" key="4">
    <source>
        <dbReference type="EMBL" id="ETV68440.1"/>
    </source>
</evidence>